<protein>
    <submittedName>
        <fullName evidence="1">Uncharacterized protein</fullName>
    </submittedName>
</protein>
<proteinExistence type="predicted"/>
<organism evidence="1 2">
    <name type="scientific">Devosia rhodophyticola</name>
    <dbReference type="NCBI Taxonomy" id="3026423"/>
    <lineage>
        <taxon>Bacteria</taxon>
        <taxon>Pseudomonadati</taxon>
        <taxon>Pseudomonadota</taxon>
        <taxon>Alphaproteobacteria</taxon>
        <taxon>Hyphomicrobiales</taxon>
        <taxon>Devosiaceae</taxon>
        <taxon>Devosia</taxon>
    </lineage>
</organism>
<dbReference type="RefSeq" id="WP_282212549.1">
    <property type="nucleotide sequence ID" value="NZ_CP118247.1"/>
</dbReference>
<name>A0ABY7Z0K1_9HYPH</name>
<dbReference type="EMBL" id="CP118247">
    <property type="protein sequence ID" value="WDR07036.1"/>
    <property type="molecule type" value="Genomic_DNA"/>
</dbReference>
<sequence>MPYSLIDIGIVRRNAHKSLPNRVVGTVRAVLKEIQDDREQEHELAVSVWAETCPEMSEQDIEMALLLKAADIVGRVKTNLERSDRIPPPSPS</sequence>
<dbReference type="Proteomes" id="UP001222118">
    <property type="component" value="Chromosome"/>
</dbReference>
<evidence type="ECO:0000313" key="1">
    <source>
        <dbReference type="EMBL" id="WDR07036.1"/>
    </source>
</evidence>
<reference evidence="1 2" key="1">
    <citation type="submission" date="2023-02" db="EMBL/GenBank/DDBJ databases">
        <title>Devosia chondri sp. nov., isolated from the phycosphere of marine algae.</title>
        <authorList>
            <person name="Kim J.M."/>
            <person name="Lee J.K."/>
            <person name="Choi B.J."/>
            <person name="Bayburt H."/>
            <person name="Jeon C.O."/>
        </authorList>
    </citation>
    <scope>NUCLEOTIDE SEQUENCE [LARGE SCALE GENOMIC DNA]</scope>
    <source>
        <strain evidence="1 2">G2-5</strain>
    </source>
</reference>
<evidence type="ECO:0000313" key="2">
    <source>
        <dbReference type="Proteomes" id="UP001222118"/>
    </source>
</evidence>
<gene>
    <name evidence="1" type="ORF">PSQ90_06250</name>
</gene>
<accession>A0ABY7Z0K1</accession>
<keyword evidence="2" id="KW-1185">Reference proteome</keyword>